<accession>A0A6A5QSP5</accession>
<dbReference type="Proteomes" id="UP000800096">
    <property type="component" value="Unassembled WGS sequence"/>
</dbReference>
<proteinExistence type="predicted"/>
<evidence type="ECO:0000313" key="1">
    <source>
        <dbReference type="EMBL" id="KAF1917830.1"/>
    </source>
</evidence>
<sequence length="479" mass="52930">MTATTGTADSGDPDMALIGELLEDITRNPPAISARKLLVEHYISVGWLEAAMDNAKDLKKLAPRDAEINEFLQILEKKPDLPAPEKRPTSVSSIPAPATRVWDPVSGRYKKTSPAKHVKNSTEAATVEISGDLEPARQDLTQGYQALRARANFVLFDLPHLQSLQRKAGLPPSKNVSKVQAIIERVGISPATKTIPPDSARTIARTIRNNPKDATGLAVTDLEGMMKWVREPEGRSSGLDDDAVRDIMVKRSHAVQSALPEHLKMHYEIALMHLEHEFLQRNYANTETMLGDEIKDIPRANFYVTEDNYAWDMDELVQAITANNGVLRNPLSKEMFTPKDVKGILLHPLGKALAALGVEQHEMAEGVRMETIVQMEKLSHTLLEDQSPDTLSSRKAVDEFLAYIATLPDLEQKAIEDLKCPARDSHTGQSYDFSIGEAVRDAKGNRVCFHKTGDFIKQAAAHLRANQGTAPDPDKCCVM</sequence>
<protein>
    <submittedName>
        <fullName evidence="1">Uncharacterized protein</fullName>
    </submittedName>
</protein>
<evidence type="ECO:0000313" key="2">
    <source>
        <dbReference type="Proteomes" id="UP000800096"/>
    </source>
</evidence>
<dbReference type="OrthoDB" id="5379086at2759"/>
<name>A0A6A5QSP5_AMPQU</name>
<dbReference type="EMBL" id="ML979134">
    <property type="protein sequence ID" value="KAF1917830.1"/>
    <property type="molecule type" value="Genomic_DNA"/>
</dbReference>
<organism evidence="1 2">
    <name type="scientific">Ampelomyces quisqualis</name>
    <name type="common">Powdery mildew agent</name>
    <dbReference type="NCBI Taxonomy" id="50730"/>
    <lineage>
        <taxon>Eukaryota</taxon>
        <taxon>Fungi</taxon>
        <taxon>Dikarya</taxon>
        <taxon>Ascomycota</taxon>
        <taxon>Pezizomycotina</taxon>
        <taxon>Dothideomycetes</taxon>
        <taxon>Pleosporomycetidae</taxon>
        <taxon>Pleosporales</taxon>
        <taxon>Pleosporineae</taxon>
        <taxon>Phaeosphaeriaceae</taxon>
        <taxon>Ampelomyces</taxon>
    </lineage>
</organism>
<reference evidence="1" key="1">
    <citation type="journal article" date="2020" name="Stud. Mycol.">
        <title>101 Dothideomycetes genomes: a test case for predicting lifestyles and emergence of pathogens.</title>
        <authorList>
            <person name="Haridas S."/>
            <person name="Albert R."/>
            <person name="Binder M."/>
            <person name="Bloem J."/>
            <person name="Labutti K."/>
            <person name="Salamov A."/>
            <person name="Andreopoulos B."/>
            <person name="Baker S."/>
            <person name="Barry K."/>
            <person name="Bills G."/>
            <person name="Bluhm B."/>
            <person name="Cannon C."/>
            <person name="Castanera R."/>
            <person name="Culley D."/>
            <person name="Daum C."/>
            <person name="Ezra D."/>
            <person name="Gonzalez J."/>
            <person name="Henrissat B."/>
            <person name="Kuo A."/>
            <person name="Liang C."/>
            <person name="Lipzen A."/>
            <person name="Lutzoni F."/>
            <person name="Magnuson J."/>
            <person name="Mondo S."/>
            <person name="Nolan M."/>
            <person name="Ohm R."/>
            <person name="Pangilinan J."/>
            <person name="Park H.-J."/>
            <person name="Ramirez L."/>
            <person name="Alfaro M."/>
            <person name="Sun H."/>
            <person name="Tritt A."/>
            <person name="Yoshinaga Y."/>
            <person name="Zwiers L.-H."/>
            <person name="Turgeon B."/>
            <person name="Goodwin S."/>
            <person name="Spatafora J."/>
            <person name="Crous P."/>
            <person name="Grigoriev I."/>
        </authorList>
    </citation>
    <scope>NUCLEOTIDE SEQUENCE</scope>
    <source>
        <strain evidence="1">HMLAC05119</strain>
    </source>
</reference>
<keyword evidence="2" id="KW-1185">Reference proteome</keyword>
<dbReference type="AlphaFoldDB" id="A0A6A5QSP5"/>
<gene>
    <name evidence="1" type="ORF">BDU57DRAFT_445812</name>
</gene>